<proteinExistence type="predicted"/>
<sequence length="208" mass="23714">MGTFAQLQTEVFTYGVSAIFSGPPTPENIMRVEVRHLTTIESQPHVRYIGVSNDTSEQAPLLAIAKWVPYLVQQTPQQLDKTLVLPNPSSEKFELKQRLLMCRRDIMGNKPYFYLSILATRLECRRQGAGSMLIKWGTEKADELGLQCYVESNAEAQGVYERHGFTKAREELFLLGKYHESWQGKADRIIIMIREPSMERTTGQPNSC</sequence>
<evidence type="ECO:0000259" key="1">
    <source>
        <dbReference type="PROSITE" id="PS51186"/>
    </source>
</evidence>
<dbReference type="GO" id="GO:0016747">
    <property type="term" value="F:acyltransferase activity, transferring groups other than amino-acyl groups"/>
    <property type="evidence" value="ECO:0007669"/>
    <property type="project" value="InterPro"/>
</dbReference>
<reference evidence="2" key="1">
    <citation type="journal article" date="2020" name="Stud. Mycol.">
        <title>101 Dothideomycetes genomes: a test case for predicting lifestyles and emergence of pathogens.</title>
        <authorList>
            <person name="Haridas S."/>
            <person name="Albert R."/>
            <person name="Binder M."/>
            <person name="Bloem J."/>
            <person name="Labutti K."/>
            <person name="Salamov A."/>
            <person name="Andreopoulos B."/>
            <person name="Baker S."/>
            <person name="Barry K."/>
            <person name="Bills G."/>
            <person name="Bluhm B."/>
            <person name="Cannon C."/>
            <person name="Castanera R."/>
            <person name="Culley D."/>
            <person name="Daum C."/>
            <person name="Ezra D."/>
            <person name="Gonzalez J."/>
            <person name="Henrissat B."/>
            <person name="Kuo A."/>
            <person name="Liang C."/>
            <person name="Lipzen A."/>
            <person name="Lutzoni F."/>
            <person name="Magnuson J."/>
            <person name="Mondo S."/>
            <person name="Nolan M."/>
            <person name="Ohm R."/>
            <person name="Pangilinan J."/>
            <person name="Park H.-J."/>
            <person name="Ramirez L."/>
            <person name="Alfaro M."/>
            <person name="Sun H."/>
            <person name="Tritt A."/>
            <person name="Yoshinaga Y."/>
            <person name="Zwiers L.-H."/>
            <person name="Turgeon B."/>
            <person name="Goodwin S."/>
            <person name="Spatafora J."/>
            <person name="Crous P."/>
            <person name="Grigoriev I."/>
        </authorList>
    </citation>
    <scope>NUCLEOTIDE SEQUENCE</scope>
    <source>
        <strain evidence="2">CBS 123094</strain>
    </source>
</reference>
<dbReference type="AlphaFoldDB" id="A0A6A5VZG3"/>
<dbReference type="PANTHER" id="PTHR42791">
    <property type="entry name" value="GNAT FAMILY ACETYLTRANSFERASE"/>
    <property type="match status" value="1"/>
</dbReference>
<dbReference type="OrthoDB" id="410198at2759"/>
<dbReference type="Proteomes" id="UP000799779">
    <property type="component" value="Unassembled WGS sequence"/>
</dbReference>
<dbReference type="InterPro" id="IPR000182">
    <property type="entry name" value="GNAT_dom"/>
</dbReference>
<organism evidence="2 3">
    <name type="scientific">Amniculicola lignicola CBS 123094</name>
    <dbReference type="NCBI Taxonomy" id="1392246"/>
    <lineage>
        <taxon>Eukaryota</taxon>
        <taxon>Fungi</taxon>
        <taxon>Dikarya</taxon>
        <taxon>Ascomycota</taxon>
        <taxon>Pezizomycotina</taxon>
        <taxon>Dothideomycetes</taxon>
        <taxon>Pleosporomycetidae</taxon>
        <taxon>Pleosporales</taxon>
        <taxon>Amniculicolaceae</taxon>
        <taxon>Amniculicola</taxon>
    </lineage>
</organism>
<accession>A0A6A5VZG3</accession>
<dbReference type="InterPro" id="IPR016181">
    <property type="entry name" value="Acyl_CoA_acyltransferase"/>
</dbReference>
<dbReference type="Gene3D" id="3.40.630.30">
    <property type="match status" value="1"/>
</dbReference>
<dbReference type="EMBL" id="ML977662">
    <property type="protein sequence ID" value="KAF1994404.1"/>
    <property type="molecule type" value="Genomic_DNA"/>
</dbReference>
<feature type="domain" description="N-acetyltransferase" evidence="1">
    <location>
        <begin position="32"/>
        <end position="180"/>
    </location>
</feature>
<dbReference type="Pfam" id="PF00583">
    <property type="entry name" value="Acetyltransf_1"/>
    <property type="match status" value="1"/>
</dbReference>
<evidence type="ECO:0000313" key="2">
    <source>
        <dbReference type="EMBL" id="KAF1994404.1"/>
    </source>
</evidence>
<keyword evidence="3" id="KW-1185">Reference proteome</keyword>
<dbReference type="CDD" id="cd04301">
    <property type="entry name" value="NAT_SF"/>
    <property type="match status" value="1"/>
</dbReference>
<gene>
    <name evidence="2" type="ORF">P154DRAFT_447721</name>
</gene>
<evidence type="ECO:0000313" key="3">
    <source>
        <dbReference type="Proteomes" id="UP000799779"/>
    </source>
</evidence>
<protein>
    <recommendedName>
        <fullName evidence="1">N-acetyltransferase domain-containing protein</fullName>
    </recommendedName>
</protein>
<name>A0A6A5VZG3_9PLEO</name>
<dbReference type="SUPFAM" id="SSF55729">
    <property type="entry name" value="Acyl-CoA N-acyltransferases (Nat)"/>
    <property type="match status" value="1"/>
</dbReference>
<dbReference type="InterPro" id="IPR052523">
    <property type="entry name" value="Trichothecene_AcTrans"/>
</dbReference>
<dbReference type="PANTHER" id="PTHR42791:SF14">
    <property type="entry name" value="N-ACETYLTRANSFERASE DOMAIN-CONTAINING PROTEIN"/>
    <property type="match status" value="1"/>
</dbReference>
<dbReference type="PROSITE" id="PS51186">
    <property type="entry name" value="GNAT"/>
    <property type="match status" value="1"/>
</dbReference>